<keyword evidence="4" id="KW-1185">Reference proteome</keyword>
<dbReference type="Pfam" id="PF18962">
    <property type="entry name" value="Por_Secre_tail"/>
    <property type="match status" value="1"/>
</dbReference>
<evidence type="ECO:0000313" key="4">
    <source>
        <dbReference type="Proteomes" id="UP000023541"/>
    </source>
</evidence>
<protein>
    <recommendedName>
        <fullName evidence="2">Secretion system C-terminal sorting domain-containing protein</fullName>
    </recommendedName>
</protein>
<dbReference type="STRING" id="1317122.ATO12_14725"/>
<evidence type="ECO:0000259" key="2">
    <source>
        <dbReference type="Pfam" id="PF18962"/>
    </source>
</evidence>
<evidence type="ECO:0000256" key="1">
    <source>
        <dbReference type="ARBA" id="ARBA00022729"/>
    </source>
</evidence>
<dbReference type="EMBL" id="AQRA01000004">
    <property type="protein sequence ID" value="EZH74125.1"/>
    <property type="molecule type" value="Genomic_DNA"/>
</dbReference>
<feature type="domain" description="Secretion system C-terminal sorting" evidence="2">
    <location>
        <begin position="812"/>
        <end position="869"/>
    </location>
</feature>
<name>A0A023BVY8_9FLAO</name>
<sequence>MRHKLKFLLTTFLLVNFFVYSQTFIRNYSGETTEHQLKMDFSPQSWGDVYLVIEVKNTGQNDISVKNSKIQFLSDAVPGLVNFVPNGSISYPKTVSMKSSPNGDQYRNTIDIELSDESWVDYKLSSNESFKAKINLKTVTLSYESLADAVRFYPENGDPSLFVNVTTTVTGNDSNVVEVTYKNNEFDTQVTKTITTTNTSLLRINKQYQIWANDFISGNTVYKSKYSKTSPLSFLPSDTNNAISVPYTKSTIKTENLIVNVNGLPNGVSTTIDLKNKDINDVTKNEKIVEGSNTITKFMEGSYSVTISSYTDTIKDIIYVPRYDNNITISIGKPNQLNVSFVNYPIKEFTVKGFPKYLSHGTITSAASDIDEGLKKSPLSALFKYSGIDGAGDRGKIPDMTATINTIKQARRLEANQEGKILPVMVHYTANASGGGSGEAIKDMTENQNLYFHYRNLIQEIKVMLSYEDADHPNPGAFVISPDLIGAIQQDVVFGNDHNIRTIKINVNQDIKKAFKDENLSIDNLPSFSDNLKGYFQSINFLIHHVGECKIPFGYQQNVWSAGSARWVYKNANEYNDPVSEAIEVADFMNDLELYTGDWKPDFIAFDRYERDCFGPVSIDSYAWAAKHWNKYLIFCKEIAERIGNAPIMLWQIPGGHMPTADENIINFDIANHSSASAPFFLGDQRIGTDLNKIHPDLKKIVLTQPHYAAKNIGEHLSNDNGYDWSTSNMQKLADMNVFTILWGGGSTTGIAPIGTNGDDDQWLASKITDYYKKPVYKTISIAPYQEAAYCQNTTVSSSTQNNMEKTLNVKIFPNPAKDQLQIENHVLDKDFVITIYNIYGEKIVDYKNQKLLDVSNLSKGAYIIKLQYMDSLESNITKIFYKR</sequence>
<comment type="caution">
    <text evidence="3">The sequence shown here is derived from an EMBL/GenBank/DDBJ whole genome shotgun (WGS) entry which is preliminary data.</text>
</comment>
<dbReference type="NCBIfam" id="TIGR04183">
    <property type="entry name" value="Por_Secre_tail"/>
    <property type="match status" value="1"/>
</dbReference>
<dbReference type="eggNOG" id="COG3979">
    <property type="taxonomic scope" value="Bacteria"/>
</dbReference>
<proteinExistence type="predicted"/>
<reference evidence="3 4" key="1">
    <citation type="submission" date="2014-04" db="EMBL/GenBank/DDBJ databases">
        <title>Aquimarina sp. 22II-S11-z7 Genome Sequencing.</title>
        <authorList>
            <person name="Lai Q."/>
        </authorList>
    </citation>
    <scope>NUCLEOTIDE SEQUENCE [LARGE SCALE GENOMIC DNA]</scope>
    <source>
        <strain evidence="3 4">22II-S11-z7</strain>
    </source>
</reference>
<accession>A0A023BVY8</accession>
<dbReference type="AlphaFoldDB" id="A0A023BVY8"/>
<keyword evidence="1" id="KW-0732">Signal</keyword>
<dbReference type="RefSeq" id="WP_034241655.1">
    <property type="nucleotide sequence ID" value="NZ_AQRA01000004.1"/>
</dbReference>
<dbReference type="InterPro" id="IPR026444">
    <property type="entry name" value="Secre_tail"/>
</dbReference>
<gene>
    <name evidence="3" type="ORF">ATO12_14725</name>
</gene>
<dbReference type="Proteomes" id="UP000023541">
    <property type="component" value="Unassembled WGS sequence"/>
</dbReference>
<evidence type="ECO:0000313" key="3">
    <source>
        <dbReference type="EMBL" id="EZH74125.1"/>
    </source>
</evidence>
<organism evidence="3 4">
    <name type="scientific">Aquimarina atlantica</name>
    <dbReference type="NCBI Taxonomy" id="1317122"/>
    <lineage>
        <taxon>Bacteria</taxon>
        <taxon>Pseudomonadati</taxon>
        <taxon>Bacteroidota</taxon>
        <taxon>Flavobacteriia</taxon>
        <taxon>Flavobacteriales</taxon>
        <taxon>Flavobacteriaceae</taxon>
        <taxon>Aquimarina</taxon>
    </lineage>
</organism>